<accession>A0AC59Z2I5</accession>
<sequence>MPAGTPKSQPFLRFRAANTGPREIDIIIPDGCSQSRGLGGGSEPLGEEHDCRTTLSGHCEDNSIRASDICGSTLTHALAPILGEMAGKASARLQFSLPGSVFWLVGPELDSNLGFKSQGFLKKWHLYIASLGTAEEATQRFPCPVGAAARRARQRQVNRWHIRDSPSQAPEGGRRPASPPPPRSRGRHWAGAGHIPLHLPSVPAGGKACGGAHLLVVLMPTVQLSHSAGLTASHQQRGAERALALFFSRS</sequence>
<protein>
    <submittedName>
        <fullName evidence="1">Uncharacterized protein</fullName>
    </submittedName>
</protein>
<dbReference type="EMBL" id="OX596106">
    <property type="protein sequence ID" value="CAN0171929.1"/>
    <property type="molecule type" value="Genomic_DNA"/>
</dbReference>
<dbReference type="Proteomes" id="UP001162501">
    <property type="component" value="Chromosome 22"/>
</dbReference>
<proteinExistence type="predicted"/>
<evidence type="ECO:0000313" key="2">
    <source>
        <dbReference type="Proteomes" id="UP001162501"/>
    </source>
</evidence>
<name>A0AC59Z2I5_RANTA</name>
<reference evidence="1" key="2">
    <citation type="submission" date="2025-03" db="EMBL/GenBank/DDBJ databases">
        <authorList>
            <consortium name="ELIXIR-Norway"/>
            <consortium name="Elixir Norway"/>
        </authorList>
    </citation>
    <scope>NUCLEOTIDE SEQUENCE</scope>
</reference>
<evidence type="ECO:0000313" key="1">
    <source>
        <dbReference type="EMBL" id="CAN0171929.1"/>
    </source>
</evidence>
<organism evidence="1 2">
    <name type="scientific">Rangifer tarandus platyrhynchus</name>
    <name type="common">Svalbard reindeer</name>
    <dbReference type="NCBI Taxonomy" id="3082113"/>
    <lineage>
        <taxon>Eukaryota</taxon>
        <taxon>Metazoa</taxon>
        <taxon>Chordata</taxon>
        <taxon>Craniata</taxon>
        <taxon>Vertebrata</taxon>
        <taxon>Euteleostomi</taxon>
        <taxon>Mammalia</taxon>
        <taxon>Eutheria</taxon>
        <taxon>Laurasiatheria</taxon>
        <taxon>Artiodactyla</taxon>
        <taxon>Ruminantia</taxon>
        <taxon>Pecora</taxon>
        <taxon>Cervidae</taxon>
        <taxon>Odocoileinae</taxon>
        <taxon>Rangifer</taxon>
    </lineage>
</organism>
<reference evidence="1" key="1">
    <citation type="submission" date="2023-05" db="EMBL/GenBank/DDBJ databases">
        <authorList>
            <consortium name="ELIXIR-Norway"/>
        </authorList>
    </citation>
    <scope>NUCLEOTIDE SEQUENCE</scope>
</reference>
<gene>
    <name evidence="1" type="ORF">MRATA1EN22A_LOCUS13127</name>
</gene>